<accession>A0A1S7DQ75</accession>
<proteinExistence type="predicted"/>
<reference evidence="2 3" key="1">
    <citation type="submission" date="2015-06" db="EMBL/GenBank/DDBJ databases">
        <title>R. anatipestifer strain HXb2 is the most virulent strain so far, and the genome sequence would help us uncover the pathogenesis.</title>
        <authorList>
            <person name="Hu Q."/>
            <person name="Qi J."/>
            <person name="Bo H."/>
            <person name="Liu G."/>
            <person name="Tao M."/>
            <person name="Ding Y."/>
            <person name="Xue Y."/>
        </authorList>
    </citation>
    <scope>NUCLEOTIDE SEQUENCE [LARGE SCALE GENOMIC DNA]</scope>
    <source>
        <strain evidence="2 3">HXb2</strain>
    </source>
</reference>
<dbReference type="EMBL" id="CP011859">
    <property type="protein sequence ID" value="AQY21270.1"/>
    <property type="molecule type" value="Genomic_DNA"/>
</dbReference>
<dbReference type="InterPro" id="IPR005135">
    <property type="entry name" value="Endo/exonuclease/phosphatase"/>
</dbReference>
<evidence type="ECO:0000313" key="3">
    <source>
        <dbReference type="Proteomes" id="UP000189883"/>
    </source>
</evidence>
<dbReference type="PANTHER" id="PTHR42834:SF1">
    <property type="entry name" value="ENDONUCLEASE_EXONUCLEASE_PHOSPHATASE FAMILY PROTEIN (AFU_ORTHOLOGUE AFUA_3G09210)"/>
    <property type="match status" value="1"/>
</dbReference>
<sequence length="308" mass="36349">MNTKKEIVAFYNMENFFPPHTPYLPHWDNYKYHNKLHKTAHIFELINQYHKTLPMLVGLAEIGNKTVLEDLLAKPVFGGNYHYLHYESPDERGIDVALLYDKNKITVKHSEPIRFKFEMKNEQGELYEDTTRDVLHSVLEYNGETFHCFVMHLPSKREQDINLPKRNEILENINALIENIIIKDKEAVLVLGDFNENPNEDNLIQFTYHEGILELLHNPFSALYYLGDYSTYHKKEGLLFDQIMFSRDFFQTSFGLTYKKAEVFNPTEIKNWDKMKNRPFRTYSGTRYLGGYSDHFPVLVEFESLAKG</sequence>
<keyword evidence="2" id="KW-0540">Nuclease</keyword>
<dbReference type="GO" id="GO:0004527">
    <property type="term" value="F:exonuclease activity"/>
    <property type="evidence" value="ECO:0007669"/>
    <property type="project" value="UniProtKB-KW"/>
</dbReference>
<dbReference type="Gene3D" id="3.60.10.10">
    <property type="entry name" value="Endonuclease/exonuclease/phosphatase"/>
    <property type="match status" value="1"/>
</dbReference>
<protein>
    <submittedName>
        <fullName evidence="2">Endonuclease/exonuclease/phosphatase</fullName>
    </submittedName>
</protein>
<dbReference type="Proteomes" id="UP000189883">
    <property type="component" value="Chromosome"/>
</dbReference>
<organism evidence="2 3">
    <name type="scientific">Riemerella anatipestifer</name>
    <name type="common">Moraxella anatipestifer</name>
    <dbReference type="NCBI Taxonomy" id="34085"/>
    <lineage>
        <taxon>Bacteria</taxon>
        <taxon>Pseudomonadati</taxon>
        <taxon>Bacteroidota</taxon>
        <taxon>Flavobacteriia</taxon>
        <taxon>Flavobacteriales</taxon>
        <taxon>Weeksellaceae</taxon>
        <taxon>Riemerella</taxon>
    </lineage>
</organism>
<dbReference type="GO" id="GO:0004519">
    <property type="term" value="F:endonuclease activity"/>
    <property type="evidence" value="ECO:0007669"/>
    <property type="project" value="UniProtKB-KW"/>
</dbReference>
<keyword evidence="2" id="KW-0269">Exonuclease</keyword>
<gene>
    <name evidence="2" type="ORF">AB406_0310</name>
</gene>
<dbReference type="RefSeq" id="WP_079206483.1">
    <property type="nucleotide sequence ID" value="NZ_CP011859.1"/>
</dbReference>
<dbReference type="InterPro" id="IPR036691">
    <property type="entry name" value="Endo/exonu/phosph_ase_sf"/>
</dbReference>
<feature type="domain" description="Endonuclease/exonuclease/phosphatase" evidence="1">
    <location>
        <begin position="8"/>
        <end position="303"/>
    </location>
</feature>
<dbReference type="SUPFAM" id="SSF56219">
    <property type="entry name" value="DNase I-like"/>
    <property type="match status" value="1"/>
</dbReference>
<dbReference type="AlphaFoldDB" id="A0A1S7DQ75"/>
<evidence type="ECO:0000313" key="2">
    <source>
        <dbReference type="EMBL" id="AQY21270.1"/>
    </source>
</evidence>
<keyword evidence="2" id="KW-0378">Hydrolase</keyword>
<name>A0A1S7DQ75_RIEAN</name>
<evidence type="ECO:0000259" key="1">
    <source>
        <dbReference type="Pfam" id="PF19580"/>
    </source>
</evidence>
<keyword evidence="2" id="KW-0255">Endonuclease</keyword>
<dbReference type="Pfam" id="PF19580">
    <property type="entry name" value="Exo_endo_phos_3"/>
    <property type="match status" value="1"/>
</dbReference>
<dbReference type="PANTHER" id="PTHR42834">
    <property type="entry name" value="ENDONUCLEASE/EXONUCLEASE/PHOSPHATASE FAMILY PROTEIN (AFU_ORTHOLOGUE AFUA_3G09210)"/>
    <property type="match status" value="1"/>
</dbReference>